<evidence type="ECO:0000313" key="3">
    <source>
        <dbReference type="Proteomes" id="UP000199630"/>
    </source>
</evidence>
<proteinExistence type="predicted"/>
<name>A0A1I3XF32_9RHOB</name>
<dbReference type="InterPro" id="IPR032710">
    <property type="entry name" value="NTF2-like_dom_sf"/>
</dbReference>
<feature type="chain" id="PRO_5011618565" description="SnoaL-like domain-containing protein" evidence="1">
    <location>
        <begin position="31"/>
        <end position="194"/>
    </location>
</feature>
<protein>
    <recommendedName>
        <fullName evidence="4">SnoaL-like domain-containing protein</fullName>
    </recommendedName>
</protein>
<evidence type="ECO:0000256" key="1">
    <source>
        <dbReference type="SAM" id="SignalP"/>
    </source>
</evidence>
<reference evidence="3" key="1">
    <citation type="submission" date="2016-10" db="EMBL/GenBank/DDBJ databases">
        <authorList>
            <person name="Varghese N."/>
            <person name="Submissions S."/>
        </authorList>
    </citation>
    <scope>NUCLEOTIDE SEQUENCE [LARGE SCALE GENOMIC DNA]</scope>
    <source>
        <strain evidence="3">DSM 26471</strain>
    </source>
</reference>
<gene>
    <name evidence="2" type="ORF">SAMN04487991_4005</name>
</gene>
<dbReference type="Proteomes" id="UP000199630">
    <property type="component" value="Unassembled WGS sequence"/>
</dbReference>
<evidence type="ECO:0000313" key="2">
    <source>
        <dbReference type="EMBL" id="SFK17676.1"/>
    </source>
</evidence>
<dbReference type="SUPFAM" id="SSF54427">
    <property type="entry name" value="NTF2-like"/>
    <property type="match status" value="1"/>
</dbReference>
<accession>A0A1I3XF32</accession>
<dbReference type="RefSeq" id="WP_218151391.1">
    <property type="nucleotide sequence ID" value="NZ_FORH01000010.1"/>
</dbReference>
<keyword evidence="1" id="KW-0732">Signal</keyword>
<dbReference type="EMBL" id="FORH01000010">
    <property type="protein sequence ID" value="SFK17676.1"/>
    <property type="molecule type" value="Genomic_DNA"/>
</dbReference>
<evidence type="ECO:0008006" key="4">
    <source>
        <dbReference type="Google" id="ProtNLM"/>
    </source>
</evidence>
<dbReference type="AlphaFoldDB" id="A0A1I3XF32"/>
<feature type="signal peptide" evidence="1">
    <location>
        <begin position="1"/>
        <end position="30"/>
    </location>
</feature>
<sequence>MFKHKTQKLALAASSMMAAVVLATASPVLAQGNACPKDGPDAPLALHADWIMDGWERREGDPDFVFTNKMARYYDLEDPAGVFYDNFAPGETQLFRNGVRYGANWEDLQNAARSIRHGLTDGYEQMVDDNVASTTLGFVGLIDRLDGEEIAFDGRSQLGWKCDGGAWKIRHELNYAWVVEPKEIASFLEQPKAK</sequence>
<organism evidence="2 3">
    <name type="scientific">Celeribacter neptunius</name>
    <dbReference type="NCBI Taxonomy" id="588602"/>
    <lineage>
        <taxon>Bacteria</taxon>
        <taxon>Pseudomonadati</taxon>
        <taxon>Pseudomonadota</taxon>
        <taxon>Alphaproteobacteria</taxon>
        <taxon>Rhodobacterales</taxon>
        <taxon>Roseobacteraceae</taxon>
        <taxon>Celeribacter</taxon>
    </lineage>
</organism>
<dbReference type="STRING" id="588602.SAMN04487991_4005"/>
<keyword evidence="3" id="KW-1185">Reference proteome</keyword>